<keyword evidence="1" id="KW-1133">Transmembrane helix</keyword>
<feature type="transmembrane region" description="Helical" evidence="1">
    <location>
        <begin position="149"/>
        <end position="168"/>
    </location>
</feature>
<keyword evidence="1" id="KW-0812">Transmembrane</keyword>
<protein>
    <recommendedName>
        <fullName evidence="4">LPXTG-motif cell wall anchor domain-containing protein</fullName>
    </recommendedName>
</protein>
<evidence type="ECO:0000313" key="3">
    <source>
        <dbReference type="Proteomes" id="UP000199645"/>
    </source>
</evidence>
<proteinExistence type="predicted"/>
<gene>
    <name evidence="2" type="ORF">SAMN05421541_121122</name>
</gene>
<reference evidence="2 3" key="1">
    <citation type="submission" date="2016-10" db="EMBL/GenBank/DDBJ databases">
        <authorList>
            <person name="de Groot N.N."/>
        </authorList>
    </citation>
    <scope>NUCLEOTIDE SEQUENCE [LARGE SCALE GENOMIC DNA]</scope>
    <source>
        <strain evidence="2 3">DSM 43019</strain>
    </source>
</reference>
<keyword evidence="3" id="KW-1185">Reference proteome</keyword>
<dbReference type="RefSeq" id="WP_093621375.1">
    <property type="nucleotide sequence ID" value="NZ_BOMT01000073.1"/>
</dbReference>
<organism evidence="2 3">
    <name type="scientific">Actinoplanes philippinensis</name>
    <dbReference type="NCBI Taxonomy" id="35752"/>
    <lineage>
        <taxon>Bacteria</taxon>
        <taxon>Bacillati</taxon>
        <taxon>Actinomycetota</taxon>
        <taxon>Actinomycetes</taxon>
        <taxon>Micromonosporales</taxon>
        <taxon>Micromonosporaceae</taxon>
        <taxon>Actinoplanes</taxon>
    </lineage>
</organism>
<dbReference type="Proteomes" id="UP000199645">
    <property type="component" value="Unassembled WGS sequence"/>
</dbReference>
<accession>A0A1I2LL00</accession>
<sequence length="178" mass="18012">MPDQSHASDGPVGAGFPDVQVPVGGAAIDPLGPSLWSTTGPATLRGVTVTYDLKGVSGVRITPVAQGGGDCATPSPARVVCTDPRGLSFEGETVEAYLPVEVSASRSARPGDTGEVTITVTADGLTPITGVSEVRVLGRRDDLPVTGPAAGWSGALLLAAGVMCLLGTRRRRRIVPAT</sequence>
<evidence type="ECO:0000313" key="2">
    <source>
        <dbReference type="EMBL" id="SFF77761.1"/>
    </source>
</evidence>
<evidence type="ECO:0008006" key="4">
    <source>
        <dbReference type="Google" id="ProtNLM"/>
    </source>
</evidence>
<keyword evidence="1" id="KW-0472">Membrane</keyword>
<name>A0A1I2LL00_9ACTN</name>
<dbReference type="EMBL" id="FONV01000021">
    <property type="protein sequence ID" value="SFF77761.1"/>
    <property type="molecule type" value="Genomic_DNA"/>
</dbReference>
<dbReference type="OrthoDB" id="3295854at2"/>
<dbReference type="STRING" id="35752.SAMN05421541_121122"/>
<dbReference type="AlphaFoldDB" id="A0A1I2LL00"/>
<evidence type="ECO:0000256" key="1">
    <source>
        <dbReference type="SAM" id="Phobius"/>
    </source>
</evidence>